<evidence type="ECO:0000256" key="1">
    <source>
        <dbReference type="SAM" id="MobiDB-lite"/>
    </source>
</evidence>
<evidence type="ECO:0000313" key="2">
    <source>
        <dbReference type="EMBL" id="RZC44288.1"/>
    </source>
</evidence>
<sequence length="319" mass="35666">MMGSFSSQKDLQITVERPDVAKNSRVTEESDILSPKPSDWSRRGSEDMLDCVPETDNSVLMDDLMGLPSMSCKTRFGLKSDQGMTTSSAGSMTRQSPLLTPQTNQIDLFLIGKGTYPEHEDIPQVLKKADMIHKNAVASILAECDSLISVRNPFVMLLTYTLQKLCSHWNICTPCVWFTDNLIISRLPPIEASSTHMHTPVVARMEEYMGFALLNEFLYEGLHLILEVGLINSTDDLCGPVVSGTSILEEDEPQQSGSDPFEPMHNQQRREKCSAAQLLIGGLLESILFELIIGIPPWIPPFNAEHPWVIYWSSEFMTL</sequence>
<name>A0A4Y7I9W4_PAPSO</name>
<dbReference type="Proteomes" id="UP000316621">
    <property type="component" value="Chromosome 1"/>
</dbReference>
<gene>
    <name evidence="2" type="ORF">C5167_037239</name>
</gene>
<protein>
    <submittedName>
        <fullName evidence="2">Uncharacterized protein</fullName>
    </submittedName>
</protein>
<keyword evidence="3" id="KW-1185">Reference proteome</keyword>
<reference evidence="2 3" key="1">
    <citation type="journal article" date="2018" name="Science">
        <title>The opium poppy genome and morphinan production.</title>
        <authorList>
            <person name="Guo L."/>
            <person name="Winzer T."/>
            <person name="Yang X."/>
            <person name="Li Y."/>
            <person name="Ning Z."/>
            <person name="He Z."/>
            <person name="Teodor R."/>
            <person name="Lu Y."/>
            <person name="Bowser T.A."/>
            <person name="Graham I.A."/>
            <person name="Ye K."/>
        </authorList>
    </citation>
    <scope>NUCLEOTIDE SEQUENCE [LARGE SCALE GENOMIC DNA]</scope>
    <source>
        <strain evidence="3">cv. HN1</strain>
        <tissue evidence="2">Leaves</tissue>
    </source>
</reference>
<dbReference type="AlphaFoldDB" id="A0A4Y7I9W4"/>
<accession>A0A4Y7I9W4</accession>
<feature type="compositionally biased region" description="Basic and acidic residues" evidence="1">
    <location>
        <begin position="16"/>
        <end position="28"/>
    </location>
</feature>
<evidence type="ECO:0000313" key="3">
    <source>
        <dbReference type="Proteomes" id="UP000316621"/>
    </source>
</evidence>
<feature type="region of interest" description="Disordered" evidence="1">
    <location>
        <begin position="1"/>
        <end position="46"/>
    </location>
</feature>
<organism evidence="2 3">
    <name type="scientific">Papaver somniferum</name>
    <name type="common">Opium poppy</name>
    <dbReference type="NCBI Taxonomy" id="3469"/>
    <lineage>
        <taxon>Eukaryota</taxon>
        <taxon>Viridiplantae</taxon>
        <taxon>Streptophyta</taxon>
        <taxon>Embryophyta</taxon>
        <taxon>Tracheophyta</taxon>
        <taxon>Spermatophyta</taxon>
        <taxon>Magnoliopsida</taxon>
        <taxon>Ranunculales</taxon>
        <taxon>Papaveraceae</taxon>
        <taxon>Papaveroideae</taxon>
        <taxon>Papaver</taxon>
    </lineage>
</organism>
<proteinExistence type="predicted"/>
<dbReference type="EMBL" id="CM010715">
    <property type="protein sequence ID" value="RZC44288.1"/>
    <property type="molecule type" value="Genomic_DNA"/>
</dbReference>
<dbReference type="STRING" id="3469.A0A4Y7I9W4"/>
<dbReference type="Gramene" id="RZC44288">
    <property type="protein sequence ID" value="RZC44288"/>
    <property type="gene ID" value="C5167_037239"/>
</dbReference>
<feature type="compositionally biased region" description="Polar residues" evidence="1">
    <location>
        <begin position="1"/>
        <end position="11"/>
    </location>
</feature>